<feature type="region of interest" description="Disordered" evidence="1">
    <location>
        <begin position="267"/>
        <end position="306"/>
    </location>
</feature>
<evidence type="ECO:0000256" key="2">
    <source>
        <dbReference type="SAM" id="Phobius"/>
    </source>
</evidence>
<feature type="transmembrane region" description="Helical" evidence="2">
    <location>
        <begin position="891"/>
        <end position="911"/>
    </location>
</feature>
<feature type="signal peptide" evidence="3">
    <location>
        <begin position="1"/>
        <end position="27"/>
    </location>
</feature>
<sequence length="930" mass="101802">MSSSSSGSRLSGLLALSLFLLLSLSTSRIPPSPSSSSSSSVSAFASSLSPFPSSLVADASIFSGLFLNSVFSLSSAFLPSGSWELQGVSALPVSGPVAMETGVEGQRYQRQIQVSSFLADKDFRRLFHLTHAFEASTVPHELAAFVALRFFPPSFAPAFSASSKLPKPLVNALCQRVQSLLASSPLASSPLSSSSRSSIAREKDSELTLSHLLQARRLMACDFKIPRGLSAGLAAALVSPSRRKTGEDDASQVRRLVAALISLAEITETQDSDEQGEEERKGNDPETEDKPTVEMSRQTEPPRSSFLKSKLKDVHYLDLADAVISYLQKLQNETRTQEGLPLSGPWKAEAETQHASAAALLALSQSVFLLSRDSQTQKVAALQRFTDGLKLLERELRAVVLLGEETDSRDRGDGEDAKVEERNALRLSLLLHAYFNFATLAETRFSPVVFPPSLARLGEAGLEAAIGFLQTIPLEESEPVAALLPLLNAVQAAAQAGAFGVIQERLQRVEICDVWGRPLPADAQLHVVLSFQSTIDGEKDEEEEAKVTFSRDSTSTPSANRCLFSSRDRRLERATRVVYFLRRQEKNRRESRFLLLRERASRDLGTAARSGTPTDPLPFGVDLEVAAVPVYDGEIEQAEREEQILFRSGTRQPQAEASALLAKTHELRFTLQLATDWRTAGRRDGGKTSGPDQVSLLITFLSPEGEDAVKAPFRLPLHLRSRQIRLPLVNAKKHTYQLQLSLDNQRLFPRLTGDYRFELLVADRSMQSPLRLHLLDKELVFSRPVKLLHIPTGDGEMLAILPVEKNMLPAPLLSWENSPPPQQASLLAAILGAALCCLLPSGALWMLWRSKAIDVPHKIGEPSALQVLFIGAIVVQGLIVVLYFFCIAFLQLLPVLGVSLAVTSLIGYRALCQSRAQQLSESGFLEKKTF</sequence>
<feature type="compositionally biased region" description="Basic and acidic residues" evidence="1">
    <location>
        <begin position="278"/>
        <end position="292"/>
    </location>
</feature>
<organism evidence="4 5">
    <name type="scientific">Toxoplasma gondii GAB2-2007-GAL-DOM2</name>
    <dbReference type="NCBI Taxonomy" id="1130820"/>
    <lineage>
        <taxon>Eukaryota</taxon>
        <taxon>Sar</taxon>
        <taxon>Alveolata</taxon>
        <taxon>Apicomplexa</taxon>
        <taxon>Conoidasida</taxon>
        <taxon>Coccidia</taxon>
        <taxon>Eucoccidiorida</taxon>
        <taxon>Eimeriorina</taxon>
        <taxon>Sarcocystidae</taxon>
        <taxon>Toxoplasma</taxon>
    </lineage>
</organism>
<accession>A0A086K3D3</accession>
<keyword evidence="2" id="KW-0472">Membrane</keyword>
<dbReference type="VEuPathDB" id="ToxoDB:TGDOM2_267590"/>
<feature type="compositionally biased region" description="Acidic residues" evidence="1">
    <location>
        <begin position="268"/>
        <end position="277"/>
    </location>
</feature>
<evidence type="ECO:0000313" key="5">
    <source>
        <dbReference type="Proteomes" id="UP000028837"/>
    </source>
</evidence>
<proteinExistence type="predicted"/>
<dbReference type="AlphaFoldDB" id="A0A086K3D3"/>
<feature type="chain" id="PRO_5001808743" evidence="3">
    <location>
        <begin position="28"/>
        <end position="930"/>
    </location>
</feature>
<feature type="transmembrane region" description="Helical" evidence="2">
    <location>
        <begin position="867"/>
        <end position="885"/>
    </location>
</feature>
<evidence type="ECO:0000256" key="3">
    <source>
        <dbReference type="SAM" id="SignalP"/>
    </source>
</evidence>
<keyword evidence="2 4" id="KW-0812">Transmembrane</keyword>
<name>A0A086K3D3_TOXGO</name>
<evidence type="ECO:0000256" key="1">
    <source>
        <dbReference type="SAM" id="MobiDB-lite"/>
    </source>
</evidence>
<evidence type="ECO:0000313" key="4">
    <source>
        <dbReference type="EMBL" id="KFG38901.1"/>
    </source>
</evidence>
<feature type="transmembrane region" description="Helical" evidence="2">
    <location>
        <begin position="826"/>
        <end position="847"/>
    </location>
</feature>
<keyword evidence="2" id="KW-1133">Transmembrane helix</keyword>
<keyword evidence="3" id="KW-0732">Signal</keyword>
<dbReference type="OrthoDB" id="332172at2759"/>
<dbReference type="EMBL" id="AHZU02000893">
    <property type="protein sequence ID" value="KFG38901.1"/>
    <property type="molecule type" value="Genomic_DNA"/>
</dbReference>
<protein>
    <submittedName>
        <fullName evidence="4">Putative transmembrane protein</fullName>
    </submittedName>
</protein>
<gene>
    <name evidence="4" type="ORF">TGDOM2_267590</name>
</gene>
<comment type="caution">
    <text evidence="4">The sequence shown here is derived from an EMBL/GenBank/DDBJ whole genome shotgun (WGS) entry which is preliminary data.</text>
</comment>
<dbReference type="Proteomes" id="UP000028837">
    <property type="component" value="Unassembled WGS sequence"/>
</dbReference>
<reference evidence="4 5" key="1">
    <citation type="submission" date="2014-02" db="EMBL/GenBank/DDBJ databases">
        <authorList>
            <person name="Sibley D."/>
            <person name="Venepally P."/>
            <person name="Karamycheva S."/>
            <person name="Hadjithomas M."/>
            <person name="Khan A."/>
            <person name="Brunk B."/>
            <person name="Roos D."/>
            <person name="Caler E."/>
            <person name="Lorenzi H."/>
        </authorList>
    </citation>
    <scope>NUCLEOTIDE SEQUENCE [LARGE SCALE GENOMIC DNA]</scope>
    <source>
        <strain evidence="4 5">GAB2-2007-GAL-DOM2</strain>
    </source>
</reference>